<proteinExistence type="predicted"/>
<evidence type="ECO:0000313" key="2">
    <source>
        <dbReference type="EMBL" id="KAK9880313.1"/>
    </source>
</evidence>
<dbReference type="EMBL" id="JARQZJ010000021">
    <property type="protein sequence ID" value="KAK9873552.1"/>
    <property type="molecule type" value="Genomic_DNA"/>
</dbReference>
<accession>A0AAW1UCE4</accession>
<protein>
    <submittedName>
        <fullName evidence="2">Uncharacterized protein</fullName>
    </submittedName>
</protein>
<dbReference type="Proteomes" id="UP001431783">
    <property type="component" value="Unassembled WGS sequence"/>
</dbReference>
<sequence length="98" mass="10817">MEMNDESDQYGKRQTTIDINSDGKSLNIKKDLWTFDSLVKLQSDEGVPSPVLMKNSLNLFATATRSPVGIPDRLSCLPLSSLINVHVALDLLVELAIM</sequence>
<evidence type="ECO:0000313" key="3">
    <source>
        <dbReference type="Proteomes" id="UP001431783"/>
    </source>
</evidence>
<gene>
    <name evidence="2" type="ORF">WA026_010191</name>
    <name evidence="1" type="ORF">WA026_022965</name>
</gene>
<keyword evidence="3" id="KW-1185">Reference proteome</keyword>
<name>A0AAW1UCE4_9CUCU</name>
<comment type="caution">
    <text evidence="2">The sequence shown here is derived from an EMBL/GenBank/DDBJ whole genome shotgun (WGS) entry which is preliminary data.</text>
</comment>
<dbReference type="EMBL" id="JARQZJ010000064">
    <property type="protein sequence ID" value="KAK9880313.1"/>
    <property type="molecule type" value="Genomic_DNA"/>
</dbReference>
<organism evidence="2 3">
    <name type="scientific">Henosepilachna vigintioctopunctata</name>
    <dbReference type="NCBI Taxonomy" id="420089"/>
    <lineage>
        <taxon>Eukaryota</taxon>
        <taxon>Metazoa</taxon>
        <taxon>Ecdysozoa</taxon>
        <taxon>Arthropoda</taxon>
        <taxon>Hexapoda</taxon>
        <taxon>Insecta</taxon>
        <taxon>Pterygota</taxon>
        <taxon>Neoptera</taxon>
        <taxon>Endopterygota</taxon>
        <taxon>Coleoptera</taxon>
        <taxon>Polyphaga</taxon>
        <taxon>Cucujiformia</taxon>
        <taxon>Coccinelloidea</taxon>
        <taxon>Coccinellidae</taxon>
        <taxon>Epilachninae</taxon>
        <taxon>Epilachnini</taxon>
        <taxon>Henosepilachna</taxon>
    </lineage>
</organism>
<reference evidence="2 3" key="1">
    <citation type="submission" date="2023-03" db="EMBL/GenBank/DDBJ databases">
        <title>Genome insight into feeding habits of ladybird beetles.</title>
        <authorList>
            <person name="Li H.-S."/>
            <person name="Huang Y.-H."/>
            <person name="Pang H."/>
        </authorList>
    </citation>
    <scope>NUCLEOTIDE SEQUENCE [LARGE SCALE GENOMIC DNA]</scope>
    <source>
        <strain evidence="2">SYSU_2023b</strain>
        <tissue evidence="2">Whole body</tissue>
    </source>
</reference>
<evidence type="ECO:0000313" key="1">
    <source>
        <dbReference type="EMBL" id="KAK9873552.1"/>
    </source>
</evidence>
<dbReference type="AlphaFoldDB" id="A0AAW1UCE4"/>